<accession>A0ABQ3U9P6</accession>
<keyword evidence="2" id="KW-1185">Reference proteome</keyword>
<dbReference type="RefSeq" id="WP_236258969.1">
    <property type="nucleotide sequence ID" value="NZ_BNEK01000005.1"/>
</dbReference>
<sequence length="67" mass="7302">MAQRSGACTASLSDAHNGRGLPTWRTVYGYVRASGDDPAHWRSRWESIRLAQRTGQAEGSAGRLVSQ</sequence>
<evidence type="ECO:0008006" key="3">
    <source>
        <dbReference type="Google" id="ProtNLM"/>
    </source>
</evidence>
<reference evidence="1" key="1">
    <citation type="submission" date="2024-05" db="EMBL/GenBank/DDBJ databases">
        <title>Whole genome shotgun sequence of Streptomyces hygroscopicus NBRC 113678.</title>
        <authorList>
            <person name="Komaki H."/>
            <person name="Tamura T."/>
        </authorList>
    </citation>
    <scope>NUCLEOTIDE SEQUENCE</scope>
    <source>
        <strain evidence="1">N11-34</strain>
    </source>
</reference>
<name>A0ABQ3U9P6_STRHY</name>
<dbReference type="EMBL" id="BNEK01000005">
    <property type="protein sequence ID" value="GHJ32335.1"/>
    <property type="molecule type" value="Genomic_DNA"/>
</dbReference>
<evidence type="ECO:0000313" key="2">
    <source>
        <dbReference type="Proteomes" id="UP001054854"/>
    </source>
</evidence>
<organism evidence="1 2">
    <name type="scientific">Streptomyces hygroscopicus</name>
    <dbReference type="NCBI Taxonomy" id="1912"/>
    <lineage>
        <taxon>Bacteria</taxon>
        <taxon>Bacillati</taxon>
        <taxon>Actinomycetota</taxon>
        <taxon>Actinomycetes</taxon>
        <taxon>Kitasatosporales</taxon>
        <taxon>Streptomycetaceae</taxon>
        <taxon>Streptomyces</taxon>
        <taxon>Streptomyces violaceusniger group</taxon>
    </lineage>
</organism>
<evidence type="ECO:0000313" key="1">
    <source>
        <dbReference type="EMBL" id="GHJ32335.1"/>
    </source>
</evidence>
<gene>
    <name evidence="1" type="ORF">TPA0910_67680</name>
</gene>
<dbReference type="Proteomes" id="UP001054854">
    <property type="component" value="Unassembled WGS sequence"/>
</dbReference>
<comment type="caution">
    <text evidence="1">The sequence shown here is derived from an EMBL/GenBank/DDBJ whole genome shotgun (WGS) entry which is preliminary data.</text>
</comment>
<proteinExistence type="predicted"/>
<protein>
    <recommendedName>
        <fullName evidence="3">Recombinase family protein</fullName>
    </recommendedName>
</protein>